<dbReference type="PRINTS" id="PR00420">
    <property type="entry name" value="RNGMNOXGNASE"/>
</dbReference>
<keyword evidence="1" id="KW-0285">Flavoprotein</keyword>
<evidence type="ECO:0000313" key="6">
    <source>
        <dbReference type="Proteomes" id="UP001309876"/>
    </source>
</evidence>
<proteinExistence type="predicted"/>
<evidence type="ECO:0000313" key="5">
    <source>
        <dbReference type="EMBL" id="KAK5080914.1"/>
    </source>
</evidence>
<dbReference type="Gene3D" id="3.30.9.10">
    <property type="entry name" value="D-Amino Acid Oxidase, subunit A, domain 2"/>
    <property type="match status" value="1"/>
</dbReference>
<dbReference type="Proteomes" id="UP001309876">
    <property type="component" value="Unassembled WGS sequence"/>
</dbReference>
<evidence type="ECO:0000256" key="1">
    <source>
        <dbReference type="ARBA" id="ARBA00022630"/>
    </source>
</evidence>
<keyword evidence="3" id="KW-0560">Oxidoreductase</keyword>
<dbReference type="PANTHER" id="PTHR43004:SF21">
    <property type="entry name" value="FAD-BINDING DOMAIN-CONTAINING PROTEIN-RELATED"/>
    <property type="match status" value="1"/>
</dbReference>
<protein>
    <recommendedName>
        <fullName evidence="4">FAD-binding domain-containing protein</fullName>
    </recommendedName>
</protein>
<evidence type="ECO:0000256" key="2">
    <source>
        <dbReference type="ARBA" id="ARBA00022827"/>
    </source>
</evidence>
<dbReference type="SUPFAM" id="SSF51905">
    <property type="entry name" value="FAD/NAD(P)-binding domain"/>
    <property type="match status" value="1"/>
</dbReference>
<dbReference type="NCBIfam" id="NF004780">
    <property type="entry name" value="PRK06126.1"/>
    <property type="match status" value="1"/>
</dbReference>
<organism evidence="5 6">
    <name type="scientific">Lithohypha guttulata</name>
    <dbReference type="NCBI Taxonomy" id="1690604"/>
    <lineage>
        <taxon>Eukaryota</taxon>
        <taxon>Fungi</taxon>
        <taxon>Dikarya</taxon>
        <taxon>Ascomycota</taxon>
        <taxon>Pezizomycotina</taxon>
        <taxon>Eurotiomycetes</taxon>
        <taxon>Chaetothyriomycetidae</taxon>
        <taxon>Chaetothyriales</taxon>
        <taxon>Trichomeriaceae</taxon>
        <taxon>Lithohypha</taxon>
    </lineage>
</organism>
<gene>
    <name evidence="5" type="ORF">LTR05_008230</name>
</gene>
<dbReference type="EMBL" id="JAVRRJ010000011">
    <property type="protein sequence ID" value="KAK5080914.1"/>
    <property type="molecule type" value="Genomic_DNA"/>
</dbReference>
<evidence type="ECO:0000256" key="3">
    <source>
        <dbReference type="ARBA" id="ARBA00023002"/>
    </source>
</evidence>
<keyword evidence="6" id="KW-1185">Reference proteome</keyword>
<sequence>MGDYNTNQDGGCEEVLQGTVLIAGGGPVGLLLARVLSFYGVRSILFERNKTTTSWPKMDLTNARSMELFRKIGLADDLRRQGVPPHLDQHVLISSGLSVKEPLTRWDLPGVDKFRQLIEEVNDGSQPREPWQRMSQAIFERWLRAICDRDPLIDLHYGWRVDNVQETDDHVRTIVVNCDTGVTKTYVTDFVAGCDGASSKVRRSLQIPIDGGPIPACALLVHFKSRDLQRLHKQGRFWHIFFLQPHGGFGAAIIAQDEVETFTVHLFLPLDVDTDKIESKDAVYRALGGIYDDFHIEIDEILVRSVWRPNIAITRTWHGPHHRIFLAGDAAHQNIPTGGYGMNMGIGDAFDLGWKLAAVINGNDGKGLLTSYELERRPVAMRNVEHSGVHFKVHQDLEAIINGGDPKRVDATTEEGIALREKIHNHYQQHDGENKDLGIEMGYRYDSPVIIRDPGEREPPWDVRRFTPTTWPGSRAPSLFLSDGSAIYDKFGKHWTLLSFTATECGKDHMVHAALKQRLVLDVVDLSREDHARAIYEKPLVLIRPDQHVAWRAYSLENLETAMKILETVSGRVEDSPPIMKQQEHVACAFTSTSQTRSQVDEFSLERMGDFQR</sequence>
<dbReference type="GO" id="GO:0071949">
    <property type="term" value="F:FAD binding"/>
    <property type="evidence" value="ECO:0007669"/>
    <property type="project" value="InterPro"/>
</dbReference>
<dbReference type="PANTHER" id="PTHR43004">
    <property type="entry name" value="TRK SYSTEM POTASSIUM UPTAKE PROTEIN"/>
    <property type="match status" value="1"/>
</dbReference>
<feature type="domain" description="FAD-binding" evidence="4">
    <location>
        <begin position="19"/>
        <end position="386"/>
    </location>
</feature>
<keyword evidence="2" id="KW-0274">FAD</keyword>
<dbReference type="Pfam" id="PF01494">
    <property type="entry name" value="FAD_binding_3"/>
    <property type="match status" value="1"/>
</dbReference>
<dbReference type="InterPro" id="IPR050641">
    <property type="entry name" value="RIFMO-like"/>
</dbReference>
<dbReference type="GO" id="GO:0016709">
    <property type="term" value="F:oxidoreductase activity, acting on paired donors, with incorporation or reduction of molecular oxygen, NAD(P)H as one donor, and incorporation of one atom of oxygen"/>
    <property type="evidence" value="ECO:0007669"/>
    <property type="project" value="UniProtKB-ARBA"/>
</dbReference>
<dbReference type="Pfam" id="PF21274">
    <property type="entry name" value="Rng_hyd_C"/>
    <property type="match status" value="1"/>
</dbReference>
<reference evidence="5 6" key="1">
    <citation type="submission" date="2023-08" db="EMBL/GenBank/DDBJ databases">
        <title>Black Yeasts Isolated from many extreme environments.</title>
        <authorList>
            <person name="Coleine C."/>
            <person name="Stajich J.E."/>
            <person name="Selbmann L."/>
        </authorList>
    </citation>
    <scope>NUCLEOTIDE SEQUENCE [LARGE SCALE GENOMIC DNA]</scope>
    <source>
        <strain evidence="5 6">CCFEE 5910</strain>
    </source>
</reference>
<dbReference type="InterPro" id="IPR036188">
    <property type="entry name" value="FAD/NAD-bd_sf"/>
</dbReference>
<dbReference type="AlphaFoldDB" id="A0AAN7STA6"/>
<dbReference type="Gene3D" id="3.50.50.60">
    <property type="entry name" value="FAD/NAD(P)-binding domain"/>
    <property type="match status" value="1"/>
</dbReference>
<accession>A0AAN7STA6</accession>
<comment type="caution">
    <text evidence="5">The sequence shown here is derived from an EMBL/GenBank/DDBJ whole genome shotgun (WGS) entry which is preliminary data.</text>
</comment>
<dbReference type="InterPro" id="IPR002938">
    <property type="entry name" value="FAD-bd"/>
</dbReference>
<evidence type="ECO:0000259" key="4">
    <source>
        <dbReference type="Pfam" id="PF01494"/>
    </source>
</evidence>
<dbReference type="Gene3D" id="3.40.30.120">
    <property type="match status" value="1"/>
</dbReference>
<name>A0AAN7STA6_9EURO</name>